<dbReference type="EMBL" id="SSMD01000001">
    <property type="protein sequence ID" value="THD76643.1"/>
    <property type="molecule type" value="Genomic_DNA"/>
</dbReference>
<keyword evidence="1" id="KW-1133">Transmembrane helix</keyword>
<feature type="transmembrane region" description="Helical" evidence="1">
    <location>
        <begin position="7"/>
        <end position="28"/>
    </location>
</feature>
<evidence type="ECO:0000313" key="3">
    <source>
        <dbReference type="Proteomes" id="UP000306113"/>
    </source>
</evidence>
<organism evidence="2 3">
    <name type="scientific">Thalassobius vesicularis</name>
    <dbReference type="NCBI Taxonomy" id="1294297"/>
    <lineage>
        <taxon>Bacteria</taxon>
        <taxon>Pseudomonadati</taxon>
        <taxon>Pseudomonadota</taxon>
        <taxon>Alphaproteobacteria</taxon>
        <taxon>Rhodobacterales</taxon>
        <taxon>Roseobacteraceae</taxon>
        <taxon>Thalassovita</taxon>
    </lineage>
</organism>
<gene>
    <name evidence="2" type="ORF">E7681_02040</name>
</gene>
<dbReference type="InterPro" id="IPR036927">
    <property type="entry name" value="Cyt_c_oxase-like_su1_sf"/>
</dbReference>
<protein>
    <submittedName>
        <fullName evidence="2">Uncharacterized protein</fullName>
    </submittedName>
</protein>
<evidence type="ECO:0000313" key="2">
    <source>
        <dbReference type="EMBL" id="THD76643.1"/>
    </source>
</evidence>
<evidence type="ECO:0000256" key="1">
    <source>
        <dbReference type="SAM" id="Phobius"/>
    </source>
</evidence>
<keyword evidence="1" id="KW-0812">Transmembrane</keyword>
<keyword evidence="1" id="KW-0472">Membrane</keyword>
<dbReference type="SUPFAM" id="SSF81442">
    <property type="entry name" value="Cytochrome c oxidase subunit I-like"/>
    <property type="match status" value="1"/>
</dbReference>
<feature type="transmembrane region" description="Helical" evidence="1">
    <location>
        <begin position="70"/>
        <end position="90"/>
    </location>
</feature>
<keyword evidence="3" id="KW-1185">Reference proteome</keyword>
<feature type="transmembrane region" description="Helical" evidence="1">
    <location>
        <begin position="40"/>
        <end position="58"/>
    </location>
</feature>
<name>A0A4S3MCW4_9RHOB</name>
<comment type="caution">
    <text evidence="2">The sequence shown here is derived from an EMBL/GenBank/DDBJ whole genome shotgun (WGS) entry which is preliminary data.</text>
</comment>
<dbReference type="RefSeq" id="WP_136337587.1">
    <property type="nucleotide sequence ID" value="NZ_SSMD01000001.1"/>
</dbReference>
<sequence length="124" mass="13031">MKGISFYFMVLAVISVTCGMALGIHMAISHDHTLAPVHAHLNLIGWVTMALFAIYYHIVPQAGQGLLAKIHLAVATAGVVTIVPGIALAITKQTEGLAAIGSIITLVSMVIFLITVVKTGKARD</sequence>
<dbReference type="Gene3D" id="1.20.210.10">
    <property type="entry name" value="Cytochrome c oxidase-like, subunit I domain"/>
    <property type="match status" value="1"/>
</dbReference>
<reference evidence="2 3" key="1">
    <citation type="submission" date="2019-04" db="EMBL/GenBank/DDBJ databases">
        <title>Draft genome sequence of Youngimonas vesicularis.</title>
        <authorList>
            <person name="Hameed A."/>
        </authorList>
    </citation>
    <scope>NUCLEOTIDE SEQUENCE [LARGE SCALE GENOMIC DNA]</scope>
    <source>
        <strain evidence="2 3">CC-AMW-E</strain>
    </source>
</reference>
<dbReference type="AlphaFoldDB" id="A0A4S3MCW4"/>
<dbReference type="Proteomes" id="UP000306113">
    <property type="component" value="Unassembled WGS sequence"/>
</dbReference>
<accession>A0A4S3MCW4</accession>
<dbReference type="OrthoDB" id="9808748at2"/>
<feature type="transmembrane region" description="Helical" evidence="1">
    <location>
        <begin position="96"/>
        <end position="117"/>
    </location>
</feature>
<proteinExistence type="predicted"/>